<name>A0A2P5AYZ5_PARAD</name>
<feature type="compositionally biased region" description="Basic and acidic residues" evidence="1">
    <location>
        <begin position="100"/>
        <end position="116"/>
    </location>
</feature>
<dbReference type="EMBL" id="JXTB01000407">
    <property type="protein sequence ID" value="PON41777.1"/>
    <property type="molecule type" value="Genomic_DNA"/>
</dbReference>
<reference evidence="3" key="1">
    <citation type="submission" date="2016-06" db="EMBL/GenBank/DDBJ databases">
        <title>Parallel loss of symbiosis genes in relatives of nitrogen-fixing non-legume Parasponia.</title>
        <authorList>
            <person name="Van Velzen R."/>
            <person name="Holmer R."/>
            <person name="Bu F."/>
            <person name="Rutten L."/>
            <person name="Van Zeijl A."/>
            <person name="Liu W."/>
            <person name="Santuari L."/>
            <person name="Cao Q."/>
            <person name="Sharma T."/>
            <person name="Shen D."/>
            <person name="Roswanjaya Y."/>
            <person name="Wardhani T."/>
            <person name="Kalhor M.S."/>
            <person name="Jansen J."/>
            <person name="Van den Hoogen J."/>
            <person name="Gungor B."/>
            <person name="Hartog M."/>
            <person name="Hontelez J."/>
            <person name="Verver J."/>
            <person name="Yang W.-C."/>
            <person name="Schijlen E."/>
            <person name="Repin R."/>
            <person name="Schilthuizen M."/>
            <person name="Schranz E."/>
            <person name="Heidstra R."/>
            <person name="Miyata K."/>
            <person name="Fedorova E."/>
            <person name="Kohlen W."/>
            <person name="Bisseling T."/>
            <person name="Smit S."/>
            <person name="Geurts R."/>
        </authorList>
    </citation>
    <scope>NUCLEOTIDE SEQUENCE [LARGE SCALE GENOMIC DNA]</scope>
    <source>
        <strain evidence="3">cv. WU1-14</strain>
    </source>
</reference>
<sequence>MVQFELHFYLLALCDSYMHVVSLHLINFLILSHSFCHLCLSNSDMHVVSLHLINFLILSHSFCHLCLSNSDVIHRRHLFLHPELLINITLIKLSCPHHQDKRNESTKKRNDCDNNKRQSKALST</sequence>
<feature type="region of interest" description="Disordered" evidence="1">
    <location>
        <begin position="100"/>
        <end position="124"/>
    </location>
</feature>
<proteinExistence type="predicted"/>
<organism evidence="2 3">
    <name type="scientific">Parasponia andersonii</name>
    <name type="common">Sponia andersonii</name>
    <dbReference type="NCBI Taxonomy" id="3476"/>
    <lineage>
        <taxon>Eukaryota</taxon>
        <taxon>Viridiplantae</taxon>
        <taxon>Streptophyta</taxon>
        <taxon>Embryophyta</taxon>
        <taxon>Tracheophyta</taxon>
        <taxon>Spermatophyta</taxon>
        <taxon>Magnoliopsida</taxon>
        <taxon>eudicotyledons</taxon>
        <taxon>Gunneridae</taxon>
        <taxon>Pentapetalae</taxon>
        <taxon>rosids</taxon>
        <taxon>fabids</taxon>
        <taxon>Rosales</taxon>
        <taxon>Cannabaceae</taxon>
        <taxon>Parasponia</taxon>
    </lineage>
</organism>
<evidence type="ECO:0000256" key="1">
    <source>
        <dbReference type="SAM" id="MobiDB-lite"/>
    </source>
</evidence>
<dbReference type="AlphaFoldDB" id="A0A2P5AYZ5"/>
<gene>
    <name evidence="2" type="ORF">PanWU01x14_286770</name>
</gene>
<dbReference type="Proteomes" id="UP000237105">
    <property type="component" value="Unassembled WGS sequence"/>
</dbReference>
<comment type="caution">
    <text evidence="2">The sequence shown here is derived from an EMBL/GenBank/DDBJ whole genome shotgun (WGS) entry which is preliminary data.</text>
</comment>
<accession>A0A2P5AYZ5</accession>
<keyword evidence="3" id="KW-1185">Reference proteome</keyword>
<protein>
    <submittedName>
        <fullName evidence="2">Uncharacterized protein</fullName>
    </submittedName>
</protein>
<evidence type="ECO:0000313" key="2">
    <source>
        <dbReference type="EMBL" id="PON41777.1"/>
    </source>
</evidence>
<evidence type="ECO:0000313" key="3">
    <source>
        <dbReference type="Proteomes" id="UP000237105"/>
    </source>
</evidence>